<accession>A0ACC0W633</accession>
<gene>
    <name evidence="1" type="ORF">PsorP6_004878</name>
</gene>
<evidence type="ECO:0000313" key="2">
    <source>
        <dbReference type="Proteomes" id="UP001163321"/>
    </source>
</evidence>
<dbReference type="EMBL" id="CM047583">
    <property type="protein sequence ID" value="KAI9913549.1"/>
    <property type="molecule type" value="Genomic_DNA"/>
</dbReference>
<reference evidence="1 2" key="1">
    <citation type="journal article" date="2022" name="bioRxiv">
        <title>The genome of the oomycete Peronosclerospora sorghi, a cosmopolitan pathogen of maize and sorghum, is inflated with dispersed pseudogenes.</title>
        <authorList>
            <person name="Fletcher K."/>
            <person name="Martin F."/>
            <person name="Isakeit T."/>
            <person name="Cavanaugh K."/>
            <person name="Magill C."/>
            <person name="Michelmore R."/>
        </authorList>
    </citation>
    <scope>NUCLEOTIDE SEQUENCE [LARGE SCALE GENOMIC DNA]</scope>
    <source>
        <strain evidence="1">P6</strain>
    </source>
</reference>
<name>A0ACC0W633_9STRA</name>
<evidence type="ECO:0000313" key="1">
    <source>
        <dbReference type="EMBL" id="KAI9913549.1"/>
    </source>
</evidence>
<keyword evidence="2" id="KW-1185">Reference proteome</keyword>
<proteinExistence type="predicted"/>
<comment type="caution">
    <text evidence="1">The sequence shown here is derived from an EMBL/GenBank/DDBJ whole genome shotgun (WGS) entry which is preliminary data.</text>
</comment>
<organism evidence="1 2">
    <name type="scientific">Peronosclerospora sorghi</name>
    <dbReference type="NCBI Taxonomy" id="230839"/>
    <lineage>
        <taxon>Eukaryota</taxon>
        <taxon>Sar</taxon>
        <taxon>Stramenopiles</taxon>
        <taxon>Oomycota</taxon>
        <taxon>Peronosporomycetes</taxon>
        <taxon>Peronosporales</taxon>
        <taxon>Peronosporaceae</taxon>
        <taxon>Peronosclerospora</taxon>
    </lineage>
</organism>
<sequence length="111" mass="12886">MIKRNHAEDVFVSFELRDHVVVQLKIAWQLEEKATSTQQNVKWYKNDVILTGGETYLSKKIGNLCIQSHSFDQTTARKLPIRSRRMLLPTALSIRKRKKPGQASAFQQLFE</sequence>
<protein>
    <submittedName>
        <fullName evidence="1">Uncharacterized protein</fullName>
    </submittedName>
</protein>
<dbReference type="Proteomes" id="UP001163321">
    <property type="component" value="Chromosome 4"/>
</dbReference>